<evidence type="ECO:0000313" key="12">
    <source>
        <dbReference type="EMBL" id="ACY14393.1"/>
    </source>
</evidence>
<evidence type="ECO:0000256" key="3">
    <source>
        <dbReference type="ARBA" id="ARBA00022475"/>
    </source>
</evidence>
<keyword evidence="5" id="KW-0571">Peptide transport</keyword>
<evidence type="ECO:0000256" key="6">
    <source>
        <dbReference type="ARBA" id="ARBA00022989"/>
    </source>
</evidence>
<keyword evidence="7 10" id="KW-0472">Membrane</keyword>
<evidence type="ECO:0000256" key="1">
    <source>
        <dbReference type="ARBA" id="ARBA00004651"/>
    </source>
</evidence>
<feature type="transmembrane region" description="Helical" evidence="10">
    <location>
        <begin position="368"/>
        <end position="387"/>
    </location>
</feature>
<dbReference type="PROSITE" id="PS01023">
    <property type="entry name" value="PTR2_2"/>
    <property type="match status" value="1"/>
</dbReference>
<keyword evidence="3" id="KW-1003">Cell membrane</keyword>
<dbReference type="STRING" id="502025.Hoch_1845"/>
<dbReference type="CDD" id="cd17346">
    <property type="entry name" value="MFS_DtpA_like"/>
    <property type="match status" value="1"/>
</dbReference>
<feature type="transmembrane region" description="Helical" evidence="10">
    <location>
        <begin position="287"/>
        <end position="304"/>
    </location>
</feature>
<feature type="region of interest" description="Disordered" evidence="9">
    <location>
        <begin position="258"/>
        <end position="278"/>
    </location>
</feature>
<dbReference type="InterPro" id="IPR000109">
    <property type="entry name" value="POT_fam"/>
</dbReference>
<evidence type="ECO:0000256" key="4">
    <source>
        <dbReference type="ARBA" id="ARBA00022692"/>
    </source>
</evidence>
<keyword evidence="4 8" id="KW-0812">Transmembrane</keyword>
<dbReference type="InterPro" id="IPR005279">
    <property type="entry name" value="Dipep/tripep_permease"/>
</dbReference>
<dbReference type="InterPro" id="IPR050171">
    <property type="entry name" value="MFS_Transporters"/>
</dbReference>
<dbReference type="RefSeq" id="WP_012827001.1">
    <property type="nucleotide sequence ID" value="NC_013440.1"/>
</dbReference>
<comment type="similarity">
    <text evidence="8">Belongs to the major facilitator superfamily. Proton-dependent oligopeptide transporter (POT/PTR) (TC 2.A.17) family.</text>
</comment>
<dbReference type="GO" id="GO:0005886">
    <property type="term" value="C:plasma membrane"/>
    <property type="evidence" value="ECO:0007669"/>
    <property type="project" value="UniProtKB-SubCell"/>
</dbReference>
<feature type="compositionally biased region" description="Basic and acidic residues" evidence="9">
    <location>
        <begin position="266"/>
        <end position="278"/>
    </location>
</feature>
<dbReference type="Gene3D" id="1.20.1250.20">
    <property type="entry name" value="MFS general substrate transporter like domains"/>
    <property type="match status" value="2"/>
</dbReference>
<evidence type="ECO:0000256" key="5">
    <source>
        <dbReference type="ARBA" id="ARBA00022856"/>
    </source>
</evidence>
<dbReference type="KEGG" id="hoh:Hoch_1845"/>
<feature type="transmembrane region" description="Helical" evidence="10">
    <location>
        <begin position="216"/>
        <end position="237"/>
    </location>
</feature>
<name>D0LY38_HALO1</name>
<keyword evidence="6 10" id="KW-1133">Transmembrane helix</keyword>
<evidence type="ECO:0000256" key="9">
    <source>
        <dbReference type="SAM" id="MobiDB-lite"/>
    </source>
</evidence>
<dbReference type="GO" id="GO:0006857">
    <property type="term" value="P:oligopeptide transport"/>
    <property type="evidence" value="ECO:0007669"/>
    <property type="project" value="InterPro"/>
</dbReference>
<dbReference type="PANTHER" id="PTHR23517:SF15">
    <property type="entry name" value="PROTON-DEPENDENT OLIGOPEPTIDE FAMILY TRANSPORT PROTEIN"/>
    <property type="match status" value="1"/>
</dbReference>
<evidence type="ECO:0000256" key="7">
    <source>
        <dbReference type="ARBA" id="ARBA00023136"/>
    </source>
</evidence>
<dbReference type="InterPro" id="IPR018456">
    <property type="entry name" value="PTR2_symporter_CS"/>
</dbReference>
<gene>
    <name evidence="12" type="ordered locus">Hoch_1845</name>
</gene>
<feature type="transmembrane region" description="Helical" evidence="10">
    <location>
        <begin position="430"/>
        <end position="454"/>
    </location>
</feature>
<evidence type="ECO:0000313" key="13">
    <source>
        <dbReference type="Proteomes" id="UP000001880"/>
    </source>
</evidence>
<keyword evidence="5" id="KW-0653">Protein transport</keyword>
<dbReference type="InterPro" id="IPR036259">
    <property type="entry name" value="MFS_trans_sf"/>
</dbReference>
<feature type="transmembrane region" description="Helical" evidence="10">
    <location>
        <begin position="114"/>
        <end position="133"/>
    </location>
</feature>
<dbReference type="Pfam" id="PF00854">
    <property type="entry name" value="PTR2"/>
    <property type="match status" value="2"/>
</dbReference>
<keyword evidence="13" id="KW-1185">Reference proteome</keyword>
<feature type="transmembrane region" description="Helical" evidence="10">
    <location>
        <begin position="145"/>
        <end position="166"/>
    </location>
</feature>
<dbReference type="EMBL" id="CP001804">
    <property type="protein sequence ID" value="ACY14393.1"/>
    <property type="molecule type" value="Genomic_DNA"/>
</dbReference>
<feature type="domain" description="Major facilitator superfamily (MFS) profile" evidence="11">
    <location>
        <begin position="36"/>
        <end position="497"/>
    </location>
</feature>
<feature type="transmembrane region" description="Helical" evidence="10">
    <location>
        <begin position="187"/>
        <end position="210"/>
    </location>
</feature>
<dbReference type="SUPFAM" id="SSF103473">
    <property type="entry name" value="MFS general substrate transporter"/>
    <property type="match status" value="1"/>
</dbReference>
<dbReference type="AlphaFoldDB" id="D0LY38"/>
<evidence type="ECO:0000259" key="11">
    <source>
        <dbReference type="PROSITE" id="PS50850"/>
    </source>
</evidence>
<dbReference type="InterPro" id="IPR020846">
    <property type="entry name" value="MFS_dom"/>
</dbReference>
<keyword evidence="2 8" id="KW-0813">Transport</keyword>
<proteinExistence type="inferred from homology"/>
<feature type="transmembrane region" description="Helical" evidence="10">
    <location>
        <begin position="335"/>
        <end position="356"/>
    </location>
</feature>
<feature type="transmembrane region" description="Helical" evidence="10">
    <location>
        <begin position="399"/>
        <end position="423"/>
    </location>
</feature>
<reference evidence="12 13" key="1">
    <citation type="journal article" date="2010" name="Stand. Genomic Sci.">
        <title>Complete genome sequence of Haliangium ochraceum type strain (SMP-2).</title>
        <authorList>
            <consortium name="US DOE Joint Genome Institute (JGI-PGF)"/>
            <person name="Ivanova N."/>
            <person name="Daum C."/>
            <person name="Lang E."/>
            <person name="Abt B."/>
            <person name="Kopitz M."/>
            <person name="Saunders E."/>
            <person name="Lapidus A."/>
            <person name="Lucas S."/>
            <person name="Glavina Del Rio T."/>
            <person name="Nolan M."/>
            <person name="Tice H."/>
            <person name="Copeland A."/>
            <person name="Cheng J.F."/>
            <person name="Chen F."/>
            <person name="Bruce D."/>
            <person name="Goodwin L."/>
            <person name="Pitluck S."/>
            <person name="Mavromatis K."/>
            <person name="Pati A."/>
            <person name="Mikhailova N."/>
            <person name="Chen A."/>
            <person name="Palaniappan K."/>
            <person name="Land M."/>
            <person name="Hauser L."/>
            <person name="Chang Y.J."/>
            <person name="Jeffries C.D."/>
            <person name="Detter J.C."/>
            <person name="Brettin T."/>
            <person name="Rohde M."/>
            <person name="Goker M."/>
            <person name="Bristow J."/>
            <person name="Markowitz V."/>
            <person name="Eisen J.A."/>
            <person name="Hugenholtz P."/>
            <person name="Kyrpides N.C."/>
            <person name="Klenk H.P."/>
        </authorList>
    </citation>
    <scope>NUCLEOTIDE SEQUENCE [LARGE SCALE GENOMIC DNA]</scope>
    <source>
        <strain evidence="13">DSM 14365 / CIP 107738 / JCM 11303 / AJ 13395 / SMP-2</strain>
    </source>
</reference>
<sequence length="504" mass="54130">MSTKQHDEPAIEGLAEAGQGPAHTVDSGTFLGHPKGLWIIFLTEMWERFSYYGMRALLVLYLVAKTSGENPGFGWSDADASTLYGFYTGAVYLTPLLGGLLADRILGTHRSIVLGSWIMAAGHVCLAFTEFFSGGSAEVFTFDTAPGAVGCFVLGLALIVIGTGFFKPCASAMVGQLYGDEDPRRDSAFTIFYMGVNVGALLAPLVAGSLGEQVGWHWGFGSAAVGMMAGLATYSWLRPRYLAGIGLAPKDAEAAPRAQLSPAAKAEQEKEQHEQTRPLTKVDRDRLIVVVIMSFFAIAFWLGFEQAGSSLTLFASEQTDRRFFGLEFPATWYQAANPAFILLLGPAFAALWPWLGKRGRQPSTPVKFAAGLLILGLGYLVMIPAALEAMGDGLAGWHWLVMLYFMHTAGELCISPVALAMVTRLSPARLVSLMMGVYYAMLAIANILAGWVAASSTTIAESGTINIFGGQADFFLLLFLGPFGVGVLVLLLSPLLKKLMHGRH</sequence>
<accession>D0LY38</accession>
<protein>
    <submittedName>
        <fullName evidence="12">Amino acid/peptide transporter</fullName>
    </submittedName>
</protein>
<dbReference type="NCBIfam" id="TIGR00924">
    <property type="entry name" value="yjdL_sub1_fam"/>
    <property type="match status" value="2"/>
</dbReference>
<evidence type="ECO:0000256" key="10">
    <source>
        <dbReference type="SAM" id="Phobius"/>
    </source>
</evidence>
<dbReference type="eggNOG" id="COG3104">
    <property type="taxonomic scope" value="Bacteria"/>
</dbReference>
<dbReference type="Proteomes" id="UP000001880">
    <property type="component" value="Chromosome"/>
</dbReference>
<feature type="transmembrane region" description="Helical" evidence="10">
    <location>
        <begin position="84"/>
        <end position="102"/>
    </location>
</feature>
<dbReference type="GO" id="GO:1904680">
    <property type="term" value="F:peptide transmembrane transporter activity"/>
    <property type="evidence" value="ECO:0007669"/>
    <property type="project" value="InterPro"/>
</dbReference>
<feature type="transmembrane region" description="Helical" evidence="10">
    <location>
        <begin position="474"/>
        <end position="496"/>
    </location>
</feature>
<dbReference type="HOGENOM" id="CLU_004790_0_2_7"/>
<organism evidence="12 13">
    <name type="scientific">Haliangium ochraceum (strain DSM 14365 / JCM 11303 / SMP-2)</name>
    <dbReference type="NCBI Taxonomy" id="502025"/>
    <lineage>
        <taxon>Bacteria</taxon>
        <taxon>Pseudomonadati</taxon>
        <taxon>Myxococcota</taxon>
        <taxon>Polyangia</taxon>
        <taxon>Haliangiales</taxon>
        <taxon>Kofleriaceae</taxon>
        <taxon>Haliangium</taxon>
    </lineage>
</organism>
<dbReference type="PROSITE" id="PS50850">
    <property type="entry name" value="MFS"/>
    <property type="match status" value="1"/>
</dbReference>
<evidence type="ECO:0000256" key="8">
    <source>
        <dbReference type="RuleBase" id="RU003755"/>
    </source>
</evidence>
<dbReference type="PANTHER" id="PTHR23517">
    <property type="entry name" value="RESISTANCE PROTEIN MDTM, PUTATIVE-RELATED-RELATED"/>
    <property type="match status" value="1"/>
</dbReference>
<evidence type="ECO:0000256" key="2">
    <source>
        <dbReference type="ARBA" id="ARBA00022448"/>
    </source>
</evidence>
<comment type="subcellular location">
    <subcellularLocation>
        <location evidence="1">Cell membrane</location>
        <topology evidence="1">Multi-pass membrane protein</topology>
    </subcellularLocation>
    <subcellularLocation>
        <location evidence="8">Membrane</location>
        <topology evidence="8">Multi-pass membrane protein</topology>
    </subcellularLocation>
</comment>